<dbReference type="EMBL" id="FNHB01000012">
    <property type="protein sequence ID" value="SDN10281.1"/>
    <property type="molecule type" value="Genomic_DNA"/>
</dbReference>
<gene>
    <name evidence="1" type="ORF">SAMN04488502_1125</name>
</gene>
<dbReference type="AlphaFoldDB" id="A0A1G9YNX1"/>
<reference evidence="1 2" key="1">
    <citation type="submission" date="2016-10" db="EMBL/GenBank/DDBJ databases">
        <authorList>
            <person name="de Groot N.N."/>
        </authorList>
    </citation>
    <scope>NUCLEOTIDE SEQUENCE [LARGE SCALE GENOMIC DNA]</scope>
    <source>
        <strain evidence="1 2">DSM 1736</strain>
    </source>
</reference>
<organism evidence="1 2">
    <name type="scientific">Dendrosporobacter quercicolus</name>
    <dbReference type="NCBI Taxonomy" id="146817"/>
    <lineage>
        <taxon>Bacteria</taxon>
        <taxon>Bacillati</taxon>
        <taxon>Bacillota</taxon>
        <taxon>Negativicutes</taxon>
        <taxon>Selenomonadales</taxon>
        <taxon>Sporomusaceae</taxon>
        <taxon>Dendrosporobacter</taxon>
    </lineage>
</organism>
<dbReference type="STRING" id="146817.SAMN04488502_1125"/>
<dbReference type="Proteomes" id="UP000214880">
    <property type="component" value="Unassembled WGS sequence"/>
</dbReference>
<sequence>MGYPAMLYSSRSFGYNGFNGKSLLKAAAQAGGRWIFLDLMFSFATHFSGKMGGFFICDRLAADPPDFNFAIISSWFAVAIEQSADYSFMHIKGFLYVIENYYD</sequence>
<keyword evidence="2" id="KW-1185">Reference proteome</keyword>
<evidence type="ECO:0000313" key="2">
    <source>
        <dbReference type="Proteomes" id="UP000214880"/>
    </source>
</evidence>
<protein>
    <submittedName>
        <fullName evidence="1">Uncharacterized protein</fullName>
    </submittedName>
</protein>
<proteinExistence type="predicted"/>
<evidence type="ECO:0000313" key="1">
    <source>
        <dbReference type="EMBL" id="SDN10281.1"/>
    </source>
</evidence>
<accession>A0A1G9YNX1</accession>
<name>A0A1G9YNX1_9FIRM</name>